<dbReference type="Ensembl" id="ENSPTET00000046138.1">
    <property type="protein sequence ID" value="ENSPTEP00000033721.1"/>
    <property type="gene ID" value="ENSPTEG00000032129.1"/>
</dbReference>
<evidence type="ECO:0000259" key="7">
    <source>
        <dbReference type="PROSITE" id="PS51307"/>
    </source>
</evidence>
<evidence type="ECO:0000256" key="5">
    <source>
        <dbReference type="SAM" id="Coils"/>
    </source>
</evidence>
<evidence type="ECO:0000256" key="1">
    <source>
        <dbReference type="ARBA" id="ARBA00004245"/>
    </source>
</evidence>
<dbReference type="PANTHER" id="PTHR15012">
    <property type="entry name" value="APICAL PROTEIN/SHROOM-RELATED"/>
    <property type="match status" value="1"/>
</dbReference>
<evidence type="ECO:0000313" key="9">
    <source>
        <dbReference type="Proteomes" id="UP000694416"/>
    </source>
</evidence>
<gene>
    <name evidence="8" type="primary">SHROOM2</name>
</gene>
<keyword evidence="4" id="KW-0206">Cytoskeleton</keyword>
<dbReference type="InterPro" id="IPR014799">
    <property type="entry name" value="ASD2_dom"/>
</dbReference>
<name>A0A8C9INY9_9PRIM</name>
<dbReference type="GO" id="GO:0043296">
    <property type="term" value="C:apical junction complex"/>
    <property type="evidence" value="ECO:0007669"/>
    <property type="project" value="TreeGrafter"/>
</dbReference>
<feature type="domain" description="ASD2" evidence="7">
    <location>
        <begin position="196"/>
        <end position="437"/>
    </location>
</feature>
<evidence type="ECO:0000313" key="8">
    <source>
        <dbReference type="Ensembl" id="ENSPTEP00000033721.1"/>
    </source>
</evidence>
<evidence type="ECO:0000256" key="2">
    <source>
        <dbReference type="ARBA" id="ARBA00006469"/>
    </source>
</evidence>
<dbReference type="Proteomes" id="UP000694416">
    <property type="component" value="Unplaced"/>
</dbReference>
<dbReference type="PANTHER" id="PTHR15012:SF8">
    <property type="entry name" value="PROTEIN SHROOM2"/>
    <property type="match status" value="1"/>
</dbReference>
<evidence type="ECO:0000256" key="3">
    <source>
        <dbReference type="ARBA" id="ARBA00022490"/>
    </source>
</evidence>
<feature type="region of interest" description="Disordered" evidence="6">
    <location>
        <begin position="94"/>
        <end position="125"/>
    </location>
</feature>
<dbReference type="GO" id="GO:0005912">
    <property type="term" value="C:adherens junction"/>
    <property type="evidence" value="ECO:0007669"/>
    <property type="project" value="TreeGrafter"/>
</dbReference>
<sequence>MERMLGLEGGGRSQRELLEASVSSRMWDHGGSFKSGGWLVPSSQVPIWRGGQGMHQSGSVAGACFAISADCFSSRIERVMDNNTTVKMVPIKIVHSESQPEKESRQSLARPAEPPALPRGLEKDQIKTLSTSEQFYSRFCLYTRQGAEPEAPHRAQPAEPQPLGTQEPPEKDRCASPPGLSYMKAKEKTVEDLKSEELAREIVGKDKSLADILDPSVKIKTTMDLMEGIFPKDEHLLEEAQQRRKLLPKIPSPRSTEERKEEPSVPVAVSLATNSTYYSTSAPKAELLIKMKDLQEQQEREEDSGSDLDHDLSVKKQELIESISRKLQVLREARESLLEDVQANTVLGAEVEAIVKGVCKPSEFDKFRMFIGDLDKVVNLLLSLSGRLARVENALNNLDDSASPGDRVNTDASDLEVGDGLVRRLFFECCESQLLGA</sequence>
<comment type="similarity">
    <text evidence="2">Belongs to the shroom family.</text>
</comment>
<reference evidence="8" key="1">
    <citation type="submission" date="2025-08" db="UniProtKB">
        <authorList>
            <consortium name="Ensembl"/>
        </authorList>
    </citation>
    <scope>IDENTIFICATION</scope>
</reference>
<dbReference type="GO" id="GO:0016324">
    <property type="term" value="C:apical plasma membrane"/>
    <property type="evidence" value="ECO:0007669"/>
    <property type="project" value="TreeGrafter"/>
</dbReference>
<dbReference type="PROSITE" id="PS51307">
    <property type="entry name" value="ASD2"/>
    <property type="match status" value="1"/>
</dbReference>
<organism evidence="8 9">
    <name type="scientific">Piliocolobus tephrosceles</name>
    <name type="common">Ugandan red Colobus</name>
    <dbReference type="NCBI Taxonomy" id="591936"/>
    <lineage>
        <taxon>Eukaryota</taxon>
        <taxon>Metazoa</taxon>
        <taxon>Chordata</taxon>
        <taxon>Craniata</taxon>
        <taxon>Vertebrata</taxon>
        <taxon>Euteleostomi</taxon>
        <taxon>Mammalia</taxon>
        <taxon>Eutheria</taxon>
        <taxon>Euarchontoglires</taxon>
        <taxon>Primates</taxon>
        <taxon>Haplorrhini</taxon>
        <taxon>Catarrhini</taxon>
        <taxon>Cercopithecidae</taxon>
        <taxon>Colobinae</taxon>
        <taxon>Piliocolobus</taxon>
    </lineage>
</organism>
<protein>
    <submittedName>
        <fullName evidence="8">Shroom family member 2</fullName>
    </submittedName>
</protein>
<comment type="subcellular location">
    <subcellularLocation>
        <location evidence="1">Cytoplasm</location>
        <location evidence="1">Cytoskeleton</location>
    </subcellularLocation>
</comment>
<proteinExistence type="inferred from homology"/>
<keyword evidence="3" id="KW-0963">Cytoplasm</keyword>
<dbReference type="GO" id="GO:0030864">
    <property type="term" value="C:cortical actin cytoskeleton"/>
    <property type="evidence" value="ECO:0007669"/>
    <property type="project" value="TreeGrafter"/>
</dbReference>
<feature type="coiled-coil region" evidence="5">
    <location>
        <begin position="284"/>
        <end position="340"/>
    </location>
</feature>
<dbReference type="Gene3D" id="6.10.250.3120">
    <property type="match status" value="1"/>
</dbReference>
<reference evidence="8" key="2">
    <citation type="submission" date="2025-09" db="UniProtKB">
        <authorList>
            <consortium name="Ensembl"/>
        </authorList>
    </citation>
    <scope>IDENTIFICATION</scope>
</reference>
<dbReference type="Pfam" id="PF08687">
    <property type="entry name" value="ASD2"/>
    <property type="match status" value="1"/>
</dbReference>
<feature type="region of interest" description="Disordered" evidence="6">
    <location>
        <begin position="247"/>
        <end position="266"/>
    </location>
</feature>
<dbReference type="GO" id="GO:0051015">
    <property type="term" value="F:actin filament binding"/>
    <property type="evidence" value="ECO:0007669"/>
    <property type="project" value="InterPro"/>
</dbReference>
<dbReference type="AlphaFoldDB" id="A0A8C9INY9"/>
<accession>A0A8C9INY9</accession>
<keyword evidence="5" id="KW-0175">Coiled coil</keyword>
<evidence type="ECO:0000256" key="4">
    <source>
        <dbReference type="ARBA" id="ARBA00023212"/>
    </source>
</evidence>
<keyword evidence="9" id="KW-1185">Reference proteome</keyword>
<feature type="compositionally biased region" description="Basic and acidic residues" evidence="6">
    <location>
        <begin position="94"/>
        <end position="105"/>
    </location>
</feature>
<dbReference type="GO" id="GO:0007015">
    <property type="term" value="P:actin filament organization"/>
    <property type="evidence" value="ECO:0007669"/>
    <property type="project" value="TreeGrafter"/>
</dbReference>
<feature type="region of interest" description="Disordered" evidence="6">
    <location>
        <begin position="147"/>
        <end position="179"/>
    </location>
</feature>
<evidence type="ECO:0000256" key="6">
    <source>
        <dbReference type="SAM" id="MobiDB-lite"/>
    </source>
</evidence>
<dbReference type="InterPro" id="IPR027685">
    <property type="entry name" value="Shroom_fam"/>
</dbReference>